<protein>
    <recommendedName>
        <fullName evidence="1">peptide-methionine (S)-S-oxide reductase</fullName>
        <ecNumber evidence="1">1.8.4.11</ecNumber>
    </recommendedName>
</protein>
<comment type="catalytic activity">
    <reaction evidence="3">
        <text>L-methionyl-[protein] + [thioredoxin]-disulfide + H2O = L-methionyl-(S)-S-oxide-[protein] + [thioredoxin]-dithiol</text>
        <dbReference type="Rhea" id="RHEA:14217"/>
        <dbReference type="Rhea" id="RHEA-COMP:10698"/>
        <dbReference type="Rhea" id="RHEA-COMP:10700"/>
        <dbReference type="Rhea" id="RHEA-COMP:12313"/>
        <dbReference type="Rhea" id="RHEA-COMP:12315"/>
        <dbReference type="ChEBI" id="CHEBI:15377"/>
        <dbReference type="ChEBI" id="CHEBI:16044"/>
        <dbReference type="ChEBI" id="CHEBI:29950"/>
        <dbReference type="ChEBI" id="CHEBI:44120"/>
        <dbReference type="ChEBI" id="CHEBI:50058"/>
        <dbReference type="EC" id="1.8.4.11"/>
    </reaction>
</comment>
<evidence type="ECO:0000313" key="7">
    <source>
        <dbReference type="Proteomes" id="UP000305848"/>
    </source>
</evidence>
<evidence type="ECO:0000256" key="4">
    <source>
        <dbReference type="ARBA" id="ARBA00048782"/>
    </source>
</evidence>
<dbReference type="GO" id="GO:0008113">
    <property type="term" value="F:peptide-methionine (S)-S-oxide reductase activity"/>
    <property type="evidence" value="ECO:0007669"/>
    <property type="project" value="UniProtKB-EC"/>
</dbReference>
<keyword evidence="7" id="KW-1185">Reference proteome</keyword>
<evidence type="ECO:0000256" key="2">
    <source>
        <dbReference type="ARBA" id="ARBA00023002"/>
    </source>
</evidence>
<evidence type="ECO:0000256" key="1">
    <source>
        <dbReference type="ARBA" id="ARBA00012502"/>
    </source>
</evidence>
<sequence>MHEHILRIGLGGGCHWCTEAVFLSLKGVQEVKQGWIAAQPPNNTFSEAVIVTYDSAIITLTDLIAIHLFTHASTSNHSMRHKYRSAVYWFNAEEEAVIKAIIRDLQSHFNEPLITQVLPFAAFKTSLPEHLNYYYNNPEKPFCAVYISPKLELLKTKFAPLTRPAEAEKL</sequence>
<evidence type="ECO:0000259" key="5">
    <source>
        <dbReference type="Pfam" id="PF01625"/>
    </source>
</evidence>
<dbReference type="RefSeq" id="WP_137261288.1">
    <property type="nucleotide sequence ID" value="NZ_SZQL01000005.1"/>
</dbReference>
<dbReference type="SUPFAM" id="SSF55068">
    <property type="entry name" value="Peptide methionine sulfoxide reductase"/>
    <property type="match status" value="1"/>
</dbReference>
<evidence type="ECO:0000313" key="6">
    <source>
        <dbReference type="EMBL" id="TKK69293.1"/>
    </source>
</evidence>
<dbReference type="OrthoDB" id="4174719at2"/>
<dbReference type="Gene3D" id="3.30.1060.10">
    <property type="entry name" value="Peptide methionine sulphoxide reductase MsrA"/>
    <property type="match status" value="1"/>
</dbReference>
<comment type="caution">
    <text evidence="6">The sequence shown here is derived from an EMBL/GenBank/DDBJ whole genome shotgun (WGS) entry which is preliminary data.</text>
</comment>
<feature type="domain" description="Peptide methionine sulphoxide reductase MsrA" evidence="5">
    <location>
        <begin position="8"/>
        <end position="143"/>
    </location>
</feature>
<dbReference type="Pfam" id="PF01625">
    <property type="entry name" value="PMSR"/>
    <property type="match status" value="1"/>
</dbReference>
<organism evidence="6 7">
    <name type="scientific">Ilyomonas limi</name>
    <dbReference type="NCBI Taxonomy" id="2575867"/>
    <lineage>
        <taxon>Bacteria</taxon>
        <taxon>Pseudomonadati</taxon>
        <taxon>Bacteroidota</taxon>
        <taxon>Chitinophagia</taxon>
        <taxon>Chitinophagales</taxon>
        <taxon>Chitinophagaceae</taxon>
        <taxon>Ilyomonas</taxon>
    </lineage>
</organism>
<dbReference type="PANTHER" id="PTHR43774">
    <property type="entry name" value="PEPTIDE METHIONINE SULFOXIDE REDUCTASE"/>
    <property type="match status" value="1"/>
</dbReference>
<gene>
    <name evidence="6" type="ORF">FC093_08225</name>
</gene>
<accession>A0A4V5UUM0</accession>
<evidence type="ECO:0000256" key="3">
    <source>
        <dbReference type="ARBA" id="ARBA00047806"/>
    </source>
</evidence>
<dbReference type="Proteomes" id="UP000305848">
    <property type="component" value="Unassembled WGS sequence"/>
</dbReference>
<dbReference type="PANTHER" id="PTHR43774:SF1">
    <property type="entry name" value="PEPTIDE METHIONINE SULFOXIDE REDUCTASE MSRA 2"/>
    <property type="match status" value="1"/>
</dbReference>
<dbReference type="InterPro" id="IPR002569">
    <property type="entry name" value="Met_Sox_Rdtase_MsrA_dom"/>
</dbReference>
<comment type="catalytic activity">
    <reaction evidence="4">
        <text>[thioredoxin]-disulfide + L-methionine + H2O = L-methionine (S)-S-oxide + [thioredoxin]-dithiol</text>
        <dbReference type="Rhea" id="RHEA:19993"/>
        <dbReference type="Rhea" id="RHEA-COMP:10698"/>
        <dbReference type="Rhea" id="RHEA-COMP:10700"/>
        <dbReference type="ChEBI" id="CHEBI:15377"/>
        <dbReference type="ChEBI" id="CHEBI:29950"/>
        <dbReference type="ChEBI" id="CHEBI:50058"/>
        <dbReference type="ChEBI" id="CHEBI:57844"/>
        <dbReference type="ChEBI" id="CHEBI:58772"/>
        <dbReference type="EC" id="1.8.4.11"/>
    </reaction>
</comment>
<keyword evidence="2" id="KW-0560">Oxidoreductase</keyword>
<name>A0A4V5UUM0_9BACT</name>
<dbReference type="EC" id="1.8.4.11" evidence="1"/>
<dbReference type="AlphaFoldDB" id="A0A4V5UUM0"/>
<proteinExistence type="predicted"/>
<dbReference type="EMBL" id="SZQL01000005">
    <property type="protein sequence ID" value="TKK69293.1"/>
    <property type="molecule type" value="Genomic_DNA"/>
</dbReference>
<dbReference type="InterPro" id="IPR036509">
    <property type="entry name" value="Met_Sox_Rdtase_MsrA_sf"/>
</dbReference>
<reference evidence="6 7" key="1">
    <citation type="submission" date="2019-05" db="EMBL/GenBank/DDBJ databases">
        <title>Panacibacter sp. strain 17mud1-8 Genome sequencing and assembly.</title>
        <authorList>
            <person name="Chhetri G."/>
        </authorList>
    </citation>
    <scope>NUCLEOTIDE SEQUENCE [LARGE SCALE GENOMIC DNA]</scope>
    <source>
        <strain evidence="6 7">17mud1-8</strain>
    </source>
</reference>